<dbReference type="AlphaFoldDB" id="A0A561UKR3"/>
<proteinExistence type="predicted"/>
<evidence type="ECO:0000313" key="2">
    <source>
        <dbReference type="Proteomes" id="UP000317940"/>
    </source>
</evidence>
<accession>A0A561UKR3</accession>
<gene>
    <name evidence="1" type="ORF">FHX73_113795</name>
</gene>
<protein>
    <submittedName>
        <fullName evidence="1">Uncharacterized protein</fullName>
    </submittedName>
</protein>
<reference evidence="1 2" key="1">
    <citation type="submission" date="2019-06" db="EMBL/GenBank/DDBJ databases">
        <title>Sequencing the genomes of 1000 actinobacteria strains.</title>
        <authorList>
            <person name="Klenk H.-P."/>
        </authorList>
    </citation>
    <scope>NUCLEOTIDE SEQUENCE [LARGE SCALE GENOMIC DNA]</scope>
    <source>
        <strain evidence="1 2">DSM 44826</strain>
    </source>
</reference>
<keyword evidence="2" id="KW-1185">Reference proteome</keyword>
<name>A0A561UKR3_9ACTN</name>
<comment type="caution">
    <text evidence="1">The sequence shown here is derived from an EMBL/GenBank/DDBJ whole genome shotgun (WGS) entry which is preliminary data.</text>
</comment>
<dbReference type="Proteomes" id="UP000317940">
    <property type="component" value="Unassembled WGS sequence"/>
</dbReference>
<dbReference type="EMBL" id="VIWT01000001">
    <property type="protein sequence ID" value="TWF99935.1"/>
    <property type="molecule type" value="Genomic_DNA"/>
</dbReference>
<organism evidence="1 2">
    <name type="scientific">Kitasatospora viridis</name>
    <dbReference type="NCBI Taxonomy" id="281105"/>
    <lineage>
        <taxon>Bacteria</taxon>
        <taxon>Bacillati</taxon>
        <taxon>Actinomycetota</taxon>
        <taxon>Actinomycetes</taxon>
        <taxon>Kitasatosporales</taxon>
        <taxon>Streptomycetaceae</taxon>
        <taxon>Kitasatospora</taxon>
    </lineage>
</organism>
<sequence>MLLPCGTDPAAYDALLDEEPSSPAYQAARDTAVQLCTGCPSPCPERITPGSEPRTVQDFDDSDWIPAPAPVVLLPVRPTRRRPRHFPPTGRDYVRPERRPAVWASMAAELAAEGRSLDDIAAALCVSEETVTALLAQTISQDDAAEYRHYAYH</sequence>
<dbReference type="RefSeq" id="WP_145906110.1">
    <property type="nucleotide sequence ID" value="NZ_BAAAMZ010000021.1"/>
</dbReference>
<evidence type="ECO:0000313" key="1">
    <source>
        <dbReference type="EMBL" id="TWF99935.1"/>
    </source>
</evidence>